<organism evidence="6 7">
    <name type="scientific">Liquorilactobacillus sucicola DSM 21376 = JCM 15457</name>
    <dbReference type="NCBI Taxonomy" id="1423806"/>
    <lineage>
        <taxon>Bacteria</taxon>
        <taxon>Bacillati</taxon>
        <taxon>Bacillota</taxon>
        <taxon>Bacilli</taxon>
        <taxon>Lactobacillales</taxon>
        <taxon>Lactobacillaceae</taxon>
        <taxon>Liquorilactobacillus</taxon>
    </lineage>
</organism>
<comment type="caution">
    <text evidence="4">Lacks conserved residue(s) required for the propagation of feature annotation.</text>
</comment>
<evidence type="ECO:0000256" key="3">
    <source>
        <dbReference type="ARBA" id="ARBA00023315"/>
    </source>
</evidence>
<dbReference type="SUPFAM" id="SSF52317">
    <property type="entry name" value="Class I glutamine amidotransferase-like"/>
    <property type="match status" value="1"/>
</dbReference>
<dbReference type="Gene3D" id="3.40.50.880">
    <property type="match status" value="1"/>
</dbReference>
<dbReference type="EC" id="2.3.1.30" evidence="4"/>
<evidence type="ECO:0000256" key="2">
    <source>
        <dbReference type="ARBA" id="ARBA00022679"/>
    </source>
</evidence>
<comment type="pathway">
    <text evidence="4">Amino-acid biosynthesis; L-cysteine biosynthesis; L-cysteine from L-serine: step 1/2.</text>
</comment>
<comment type="function">
    <text evidence="4">Transfers an acetyl group from acetyl-CoA to L-serine, forming acetyl-L-serine.</text>
</comment>
<dbReference type="STRING" id="1423806.FD15_GL000505"/>
<keyword evidence="2 4" id="KW-0808">Transferase</keyword>
<evidence type="ECO:0000313" key="7">
    <source>
        <dbReference type="Proteomes" id="UP000050961"/>
    </source>
</evidence>
<reference evidence="6 7" key="1">
    <citation type="journal article" date="2015" name="Genome Announc.">
        <title>Expanding the biotechnology potential of lactobacilli through comparative genomics of 213 strains and associated genera.</title>
        <authorList>
            <person name="Sun Z."/>
            <person name="Harris H.M."/>
            <person name="McCann A."/>
            <person name="Guo C."/>
            <person name="Argimon S."/>
            <person name="Zhang W."/>
            <person name="Yang X."/>
            <person name="Jeffery I.B."/>
            <person name="Cooney J.C."/>
            <person name="Kagawa T.F."/>
            <person name="Liu W."/>
            <person name="Song Y."/>
            <person name="Salvetti E."/>
            <person name="Wrobel A."/>
            <person name="Rasinkangas P."/>
            <person name="Parkhill J."/>
            <person name="Rea M.C."/>
            <person name="O'Sullivan O."/>
            <person name="Ritari J."/>
            <person name="Douillard F.P."/>
            <person name="Paul Ross R."/>
            <person name="Yang R."/>
            <person name="Briner A.E."/>
            <person name="Felis G.E."/>
            <person name="de Vos W.M."/>
            <person name="Barrangou R."/>
            <person name="Klaenhammer T.R."/>
            <person name="Caufield P.W."/>
            <person name="Cui Y."/>
            <person name="Zhang H."/>
            <person name="O'Toole P.W."/>
        </authorList>
    </citation>
    <scope>NUCLEOTIDE SEQUENCE [LARGE SCALE GENOMIC DNA]</scope>
    <source>
        <strain evidence="6 7">DSM 21376</strain>
    </source>
</reference>
<sequence length="280" mass="32300">MMKKQEKVKIGILNLMHNKKESQQQFAKVLTDGAEPVELTFYYPATHYNERPVPAELRRIAKPLDLEEVKHLDAFIISGAPIEKLAFEEVRYIAEVKALLDVLAENDIEQLYVCWGAMAALNYFYGIQKRILPAKVFGVYPNAIQSESNLLFGMPAGFPAPHARYAEMDHKQIAEHDDLALLSSDMKGHLTLVEAAAAKQTFLFSHLEYDKDALLKEYQREAAAYPEAKQKPARPEYYFKYPEKLEEPVFSWKKTQRRFYSNWLKQVSIAKNQNILAFEH</sequence>
<accession>A0A0R2DSK1</accession>
<keyword evidence="3 4" id="KW-0012">Acyltransferase</keyword>
<proteinExistence type="inferred from homology"/>
<feature type="active site" description="Acyl-thioester intermediate" evidence="4 5">
    <location>
        <position position="114"/>
    </location>
</feature>
<dbReference type="PIRSF" id="PIRSF000450">
    <property type="entry name" value="H_ser_succinyltr"/>
    <property type="match status" value="1"/>
</dbReference>
<comment type="caution">
    <text evidence="6">The sequence shown here is derived from an EMBL/GenBank/DDBJ whole genome shotgun (WGS) entry which is preliminary data.</text>
</comment>
<keyword evidence="4" id="KW-0963">Cytoplasm</keyword>
<evidence type="ECO:0000256" key="1">
    <source>
        <dbReference type="ARBA" id="ARBA00022605"/>
    </source>
</evidence>
<gene>
    <name evidence="6" type="ORF">FD15_GL000505</name>
</gene>
<dbReference type="GO" id="GO:0008899">
    <property type="term" value="F:homoserine O-succinyltransferase activity"/>
    <property type="evidence" value="ECO:0007669"/>
    <property type="project" value="TreeGrafter"/>
</dbReference>
<dbReference type="HAMAP" id="MF_00295">
    <property type="entry name" value="MetA_acyltransf"/>
    <property type="match status" value="1"/>
</dbReference>
<dbReference type="EMBL" id="AYZF01000008">
    <property type="protein sequence ID" value="KRN06942.1"/>
    <property type="molecule type" value="Genomic_DNA"/>
</dbReference>
<feature type="binding site" evidence="4">
    <location>
        <position position="220"/>
    </location>
    <ligand>
        <name>substrate</name>
    </ligand>
</feature>
<feature type="binding site" evidence="4">
    <location>
        <position position="135"/>
    </location>
    <ligand>
        <name>substrate</name>
    </ligand>
</feature>
<dbReference type="PANTHER" id="PTHR20919:SF0">
    <property type="entry name" value="HOMOSERINE O-SUCCINYLTRANSFERASE"/>
    <property type="match status" value="1"/>
</dbReference>
<dbReference type="InterPro" id="IPR033752">
    <property type="entry name" value="MetA_family"/>
</dbReference>
<name>A0A0R2DSK1_9LACO</name>
<feature type="active site" description="Proton acceptor" evidence="4">
    <location>
        <position position="206"/>
    </location>
</feature>
<comment type="similarity">
    <text evidence="4">Belongs to the MetA family.</text>
</comment>
<dbReference type="Proteomes" id="UP000050961">
    <property type="component" value="Unassembled WGS sequence"/>
</dbReference>
<evidence type="ECO:0000313" key="6">
    <source>
        <dbReference type="EMBL" id="KRN06942.1"/>
    </source>
</evidence>
<dbReference type="GO" id="GO:0006535">
    <property type="term" value="P:cysteine biosynthetic process from serine"/>
    <property type="evidence" value="ECO:0007669"/>
    <property type="project" value="UniProtKB-UniRule"/>
</dbReference>
<evidence type="ECO:0000256" key="4">
    <source>
        <dbReference type="HAMAP-Rule" id="MF_00295"/>
    </source>
</evidence>
<evidence type="ECO:0000256" key="5">
    <source>
        <dbReference type="PIRSR" id="PIRSR000450-1"/>
    </source>
</evidence>
<dbReference type="GO" id="GO:0009001">
    <property type="term" value="F:serine O-acetyltransferase activity"/>
    <property type="evidence" value="ECO:0007669"/>
    <property type="project" value="UniProtKB-UniRule"/>
</dbReference>
<dbReference type="GO" id="GO:0005737">
    <property type="term" value="C:cytoplasm"/>
    <property type="evidence" value="ECO:0007669"/>
    <property type="project" value="UniProtKB-SubCell"/>
</dbReference>
<dbReference type="PATRIC" id="fig|1423806.3.peg.513"/>
<feature type="active site" evidence="4">
    <location>
        <position position="208"/>
    </location>
</feature>
<dbReference type="InterPro" id="IPR029062">
    <property type="entry name" value="Class_I_gatase-like"/>
</dbReference>
<dbReference type="PANTHER" id="PTHR20919">
    <property type="entry name" value="HOMOSERINE O-SUCCINYLTRANSFERASE"/>
    <property type="match status" value="1"/>
</dbReference>
<comment type="subcellular location">
    <subcellularLocation>
        <location evidence="4">Cytoplasm</location>
    </subcellularLocation>
</comment>
<comment type="catalytic activity">
    <reaction evidence="4">
        <text>L-serine + acetyl-CoA = O-acetyl-L-serine + CoA</text>
        <dbReference type="Rhea" id="RHEA:24560"/>
        <dbReference type="ChEBI" id="CHEBI:33384"/>
        <dbReference type="ChEBI" id="CHEBI:57287"/>
        <dbReference type="ChEBI" id="CHEBI:57288"/>
        <dbReference type="ChEBI" id="CHEBI:58340"/>
        <dbReference type="EC" id="2.3.1.30"/>
    </reaction>
</comment>
<keyword evidence="4" id="KW-0198">Cysteine biosynthesis</keyword>
<keyword evidence="1 4" id="KW-0028">Amino-acid biosynthesis</keyword>
<dbReference type="eggNOG" id="COG1897">
    <property type="taxonomic scope" value="Bacteria"/>
</dbReference>
<dbReference type="UniPathway" id="UPA00136">
    <property type="reaction ID" value="UER00199"/>
</dbReference>
<dbReference type="OrthoDB" id="9772423at2"/>
<protein>
    <recommendedName>
        <fullName evidence="4">Serine O-acetyltransferase</fullName>
        <shortName evidence="4">SAT</shortName>
        <ecNumber evidence="4">2.3.1.30</ecNumber>
    </recommendedName>
</protein>
<dbReference type="AlphaFoldDB" id="A0A0R2DSK1"/>
<keyword evidence="7" id="KW-1185">Reference proteome</keyword>
<dbReference type="Pfam" id="PF04204">
    <property type="entry name" value="HTS"/>
    <property type="match status" value="1"/>
</dbReference>
<feature type="site" description="Important for substrate specificity" evidence="4">
    <location>
        <position position="163"/>
    </location>
</feature>
<feature type="site" description="Important for acyl-CoA specificity" evidence="4">
    <location>
        <position position="83"/>
    </location>
</feature>